<dbReference type="SUPFAM" id="SSF47802">
    <property type="entry name" value="DNA polymerase beta, N-terminal domain-like"/>
    <property type="match status" value="1"/>
</dbReference>
<dbReference type="InterPro" id="IPR029398">
    <property type="entry name" value="PolB_thumb"/>
</dbReference>
<evidence type="ECO:0000313" key="13">
    <source>
        <dbReference type="Proteomes" id="UP000245474"/>
    </source>
</evidence>
<dbReference type="SMART" id="SM00483">
    <property type="entry name" value="POLXc"/>
    <property type="match status" value="1"/>
</dbReference>
<name>A0A2U2N575_9GAMM</name>
<gene>
    <name evidence="12" type="ORF">DEM34_05710</name>
</gene>
<evidence type="ECO:0000313" key="12">
    <source>
        <dbReference type="EMBL" id="PWG64375.1"/>
    </source>
</evidence>
<dbReference type="Gene3D" id="1.10.150.110">
    <property type="entry name" value="DNA polymerase beta, N-terminal domain-like"/>
    <property type="match status" value="1"/>
</dbReference>
<dbReference type="CDD" id="cd07436">
    <property type="entry name" value="PHP_PolX"/>
    <property type="match status" value="1"/>
</dbReference>
<reference evidence="12 13" key="1">
    <citation type="submission" date="2018-05" db="EMBL/GenBank/DDBJ databases">
        <title>Spiribacter halobius sp. nov., a moderately halophilic bacterium isolated from marine solar saltern.</title>
        <authorList>
            <person name="Zheng W.-S."/>
            <person name="Lu D.-C."/>
            <person name="Du Z.-J."/>
        </authorList>
    </citation>
    <scope>NUCLEOTIDE SEQUENCE [LARGE SCALE GENOMIC DNA]</scope>
    <source>
        <strain evidence="12 13">E85</strain>
    </source>
</reference>
<dbReference type="InterPro" id="IPR022311">
    <property type="entry name" value="PolX-like"/>
</dbReference>
<comment type="cofactor">
    <cofactor evidence="1">
        <name>Mg(2+)</name>
        <dbReference type="ChEBI" id="CHEBI:18420"/>
    </cofactor>
</comment>
<comment type="catalytic activity">
    <reaction evidence="8">
        <text>DNA(n) + a 2'-deoxyribonucleoside 5'-triphosphate = DNA(n+1) + diphosphate</text>
        <dbReference type="Rhea" id="RHEA:22508"/>
        <dbReference type="Rhea" id="RHEA-COMP:17339"/>
        <dbReference type="Rhea" id="RHEA-COMP:17340"/>
        <dbReference type="ChEBI" id="CHEBI:33019"/>
        <dbReference type="ChEBI" id="CHEBI:61560"/>
        <dbReference type="ChEBI" id="CHEBI:173112"/>
        <dbReference type="EC" id="2.7.7.7"/>
    </reaction>
</comment>
<sequence length="583" mass="63343">MTRHHDSRHAVSNQAVAADCARLADLLEIAGENPFRVRAWRNAAETIEGLGERLADAVAEGADLTAYPHIGKDIAAALESRVRDGVLPPLEEIAVRVPPELADLMAVKGLGPKGIKALYDAFRIRGLDDLAAAAEAGRVRELPGFGPKKEQALLAGIRQLRARGERRTRLDAAERLAEPLREWLAGGSGVGDVVIAGSYRRRKETVGDLDIVAVSSDGDSVMARLFAYDAIERTVSHGTTRSTVVLEGGLQVDLRAVPAESLGAALVYFTGSKAHNVVLRQRAIDRGWKLNEYGLFEGGRTLAGADEAGVYRALGLAWIPPELREDQGEVAAAETDALPALIEPGDLRGDLHAHTDWSDGKAGLEAMARAAAERGLEYLAITDHGPRVRVANGLDAERLRRQGEAIDALQPELSDITLLKGCEVDILEDGRLDLPDEVLAALDIVVCSIHFHLDLPRDRQTERVLRALDNPHCMIWGHPTAREIGRREPIDIDLERCLAAAAEKGVAVEINAQPKRLDLCDRHVRLALQKGCRLVINTDAHSVANLDLARFGVDQARRAWVTSEQVVNTLPLAALRRVLRPRP</sequence>
<feature type="domain" description="Helix-hairpin-helix DNA-binding motif class 1" evidence="9">
    <location>
        <begin position="102"/>
        <end position="121"/>
    </location>
</feature>
<dbReference type="InterPro" id="IPR047967">
    <property type="entry name" value="PolX_PHP"/>
</dbReference>
<dbReference type="InterPro" id="IPR002054">
    <property type="entry name" value="DNA-dir_DNA_pol_X"/>
</dbReference>
<dbReference type="SMART" id="SM00278">
    <property type="entry name" value="HhH1"/>
    <property type="match status" value="4"/>
</dbReference>
<dbReference type="EMBL" id="QFFI01000006">
    <property type="protein sequence ID" value="PWG64375.1"/>
    <property type="molecule type" value="Genomic_DNA"/>
</dbReference>
<dbReference type="InterPro" id="IPR003583">
    <property type="entry name" value="Hlx-hairpin-Hlx_DNA-bd_motif"/>
</dbReference>
<dbReference type="InterPro" id="IPR050243">
    <property type="entry name" value="PHP_phosphatase"/>
</dbReference>
<dbReference type="SUPFAM" id="SSF81301">
    <property type="entry name" value="Nucleotidyltransferase"/>
    <property type="match status" value="1"/>
</dbReference>
<evidence type="ECO:0000256" key="6">
    <source>
        <dbReference type="ARBA" id="ARBA00022705"/>
    </source>
</evidence>
<dbReference type="InterPro" id="IPR010996">
    <property type="entry name" value="HHH_MUS81"/>
</dbReference>
<dbReference type="PIRSF" id="PIRSF005047">
    <property type="entry name" value="UCP005047_YshC"/>
    <property type="match status" value="1"/>
</dbReference>
<dbReference type="NCBIfam" id="NF005928">
    <property type="entry name" value="PRK07945.1"/>
    <property type="match status" value="1"/>
</dbReference>
<dbReference type="FunFam" id="3.20.20.140:FF:000047">
    <property type="entry name" value="PHP domain-containing protein"/>
    <property type="match status" value="1"/>
</dbReference>
<dbReference type="PANTHER" id="PTHR36928:SF1">
    <property type="entry name" value="PHOSPHATASE YCDX-RELATED"/>
    <property type="match status" value="1"/>
</dbReference>
<dbReference type="InterPro" id="IPR016195">
    <property type="entry name" value="Pol/histidinol_Pase-like"/>
</dbReference>
<dbReference type="NCBIfam" id="NF006375">
    <property type="entry name" value="PRK08609.1"/>
    <property type="match status" value="1"/>
</dbReference>
<evidence type="ECO:0000259" key="9">
    <source>
        <dbReference type="SMART" id="SM00278"/>
    </source>
</evidence>
<evidence type="ECO:0000256" key="2">
    <source>
        <dbReference type="ARBA" id="ARBA00012417"/>
    </source>
</evidence>
<evidence type="ECO:0000256" key="7">
    <source>
        <dbReference type="ARBA" id="ARBA00022932"/>
    </source>
</evidence>
<feature type="domain" description="Helix-hairpin-helix DNA-binding motif class 1" evidence="9">
    <location>
        <begin position="42"/>
        <end position="61"/>
    </location>
</feature>
<feature type="domain" description="Polymerase/histidinol phosphatase N-terminal" evidence="10">
    <location>
        <begin position="349"/>
        <end position="428"/>
    </location>
</feature>
<dbReference type="Gene3D" id="3.30.460.10">
    <property type="entry name" value="Beta Polymerase, domain 2"/>
    <property type="match status" value="1"/>
</dbReference>
<accession>A0A2U2N575</accession>
<keyword evidence="5" id="KW-0548">Nucleotidyltransferase</keyword>
<feature type="domain" description="DNA-directed DNA polymerase X" evidence="11">
    <location>
        <begin position="11"/>
        <end position="325"/>
    </location>
</feature>
<dbReference type="InterPro" id="IPR027421">
    <property type="entry name" value="DNA_pol_lamdba_lyase_dom_sf"/>
</dbReference>
<protein>
    <recommendedName>
        <fullName evidence="2">DNA-directed DNA polymerase</fullName>
        <ecNumber evidence="2">2.7.7.7</ecNumber>
    </recommendedName>
</protein>
<dbReference type="AlphaFoldDB" id="A0A2U2N575"/>
<dbReference type="SUPFAM" id="SSF89550">
    <property type="entry name" value="PHP domain-like"/>
    <property type="match status" value="1"/>
</dbReference>
<dbReference type="InterPro" id="IPR004013">
    <property type="entry name" value="PHP_dom"/>
</dbReference>
<dbReference type="GO" id="GO:0003887">
    <property type="term" value="F:DNA-directed DNA polymerase activity"/>
    <property type="evidence" value="ECO:0007669"/>
    <property type="project" value="UniProtKB-KW"/>
</dbReference>
<feature type="domain" description="Helix-hairpin-helix DNA-binding motif class 1" evidence="9">
    <location>
        <begin position="137"/>
        <end position="156"/>
    </location>
</feature>
<dbReference type="GO" id="GO:0003677">
    <property type="term" value="F:DNA binding"/>
    <property type="evidence" value="ECO:0007669"/>
    <property type="project" value="InterPro"/>
</dbReference>
<keyword evidence="7" id="KW-0239">DNA-directed DNA polymerase</keyword>
<organism evidence="12 13">
    <name type="scientific">Sediminicurvatus halobius</name>
    <dbReference type="NCBI Taxonomy" id="2182432"/>
    <lineage>
        <taxon>Bacteria</taxon>
        <taxon>Pseudomonadati</taxon>
        <taxon>Pseudomonadota</taxon>
        <taxon>Gammaproteobacteria</taxon>
        <taxon>Chromatiales</taxon>
        <taxon>Ectothiorhodospiraceae</taxon>
        <taxon>Sediminicurvatus</taxon>
    </lineage>
</organism>
<dbReference type="Gene3D" id="3.20.20.140">
    <property type="entry name" value="Metal-dependent hydrolases"/>
    <property type="match status" value="1"/>
</dbReference>
<evidence type="ECO:0000256" key="1">
    <source>
        <dbReference type="ARBA" id="ARBA00001946"/>
    </source>
</evidence>
<comment type="caution">
    <text evidence="12">The sequence shown here is derived from an EMBL/GenBank/DDBJ whole genome shotgun (WGS) entry which is preliminary data.</text>
</comment>
<feature type="domain" description="Helix-hairpin-helix DNA-binding motif class 1" evidence="9">
    <location>
        <begin position="62"/>
        <end position="81"/>
    </location>
</feature>
<keyword evidence="4" id="KW-0808">Transferase</keyword>
<dbReference type="Pfam" id="PF02811">
    <property type="entry name" value="PHP"/>
    <property type="match status" value="1"/>
</dbReference>
<dbReference type="Pfam" id="PF14716">
    <property type="entry name" value="HHH_8"/>
    <property type="match status" value="1"/>
</dbReference>
<dbReference type="PANTHER" id="PTHR36928">
    <property type="entry name" value="PHOSPHATASE YCDX-RELATED"/>
    <property type="match status" value="1"/>
</dbReference>
<dbReference type="InterPro" id="IPR037160">
    <property type="entry name" value="DNA_Pol_thumb_sf"/>
</dbReference>
<dbReference type="Gene3D" id="1.10.150.20">
    <property type="entry name" value="5' to 3' exonuclease, C-terminal subdomain"/>
    <property type="match status" value="1"/>
</dbReference>
<keyword evidence="3" id="KW-0237">DNA synthesis</keyword>
<dbReference type="Pfam" id="PF14520">
    <property type="entry name" value="HHH_5"/>
    <property type="match status" value="1"/>
</dbReference>
<dbReference type="GO" id="GO:0042578">
    <property type="term" value="F:phosphoric ester hydrolase activity"/>
    <property type="evidence" value="ECO:0007669"/>
    <property type="project" value="TreeGrafter"/>
</dbReference>
<dbReference type="Proteomes" id="UP000245474">
    <property type="component" value="Unassembled WGS sequence"/>
</dbReference>
<dbReference type="GO" id="GO:0005829">
    <property type="term" value="C:cytosol"/>
    <property type="evidence" value="ECO:0007669"/>
    <property type="project" value="TreeGrafter"/>
</dbReference>
<dbReference type="Gene3D" id="3.30.210.10">
    <property type="entry name" value="DNA polymerase, thumb domain"/>
    <property type="match status" value="1"/>
</dbReference>
<dbReference type="RefSeq" id="WP_109677147.1">
    <property type="nucleotide sequence ID" value="NZ_CP086615.1"/>
</dbReference>
<dbReference type="GO" id="GO:0008270">
    <property type="term" value="F:zinc ion binding"/>
    <property type="evidence" value="ECO:0007669"/>
    <property type="project" value="TreeGrafter"/>
</dbReference>
<dbReference type="SUPFAM" id="SSF158702">
    <property type="entry name" value="Sec63 N-terminal domain-like"/>
    <property type="match status" value="1"/>
</dbReference>
<evidence type="ECO:0000259" key="10">
    <source>
        <dbReference type="SMART" id="SM00481"/>
    </source>
</evidence>
<evidence type="ECO:0000256" key="8">
    <source>
        <dbReference type="ARBA" id="ARBA00049244"/>
    </source>
</evidence>
<dbReference type="CDD" id="cd00141">
    <property type="entry name" value="NT_POLXc"/>
    <property type="match status" value="1"/>
</dbReference>
<evidence type="ECO:0000256" key="4">
    <source>
        <dbReference type="ARBA" id="ARBA00022679"/>
    </source>
</evidence>
<proteinExistence type="predicted"/>
<dbReference type="EC" id="2.7.7.7" evidence="2"/>
<dbReference type="InterPro" id="IPR043519">
    <property type="entry name" value="NT_sf"/>
</dbReference>
<dbReference type="InterPro" id="IPR003141">
    <property type="entry name" value="Pol/His_phosphatase_N"/>
</dbReference>
<evidence type="ECO:0000256" key="3">
    <source>
        <dbReference type="ARBA" id="ARBA00022634"/>
    </source>
</evidence>
<evidence type="ECO:0000259" key="11">
    <source>
        <dbReference type="SMART" id="SM00483"/>
    </source>
</evidence>
<dbReference type="OrthoDB" id="9808747at2"/>
<evidence type="ECO:0000256" key="5">
    <source>
        <dbReference type="ARBA" id="ARBA00022695"/>
    </source>
</evidence>
<dbReference type="SMART" id="SM00481">
    <property type="entry name" value="POLIIIAc"/>
    <property type="match status" value="1"/>
</dbReference>
<dbReference type="Pfam" id="PF14791">
    <property type="entry name" value="DNA_pol_B_thumb"/>
    <property type="match status" value="1"/>
</dbReference>
<dbReference type="GO" id="GO:0006281">
    <property type="term" value="P:DNA repair"/>
    <property type="evidence" value="ECO:0007669"/>
    <property type="project" value="InterPro"/>
</dbReference>
<keyword evidence="13" id="KW-1185">Reference proteome</keyword>
<keyword evidence="6" id="KW-0235">DNA replication</keyword>